<evidence type="ECO:0000313" key="2">
    <source>
        <dbReference type="Proteomes" id="UP000267469"/>
    </source>
</evidence>
<evidence type="ECO:0000313" key="1">
    <source>
        <dbReference type="EMBL" id="RNL82370.1"/>
    </source>
</evidence>
<comment type="caution">
    <text evidence="1">The sequence shown here is derived from an EMBL/GenBank/DDBJ whole genome shotgun (WGS) entry which is preliminary data.</text>
</comment>
<dbReference type="Proteomes" id="UP000267469">
    <property type="component" value="Unassembled WGS sequence"/>
</dbReference>
<dbReference type="AlphaFoldDB" id="A0A3N0E3I3"/>
<gene>
    <name evidence="1" type="ORF">ED312_17050</name>
</gene>
<keyword evidence="2" id="KW-1185">Reference proteome</keyword>
<name>A0A3N0E3I3_SINP1</name>
<accession>A0A3N0E3I3</accession>
<organism evidence="1 2">
    <name type="scientific">Sinomicrobium pectinilyticum</name>
    <dbReference type="NCBI Taxonomy" id="1084421"/>
    <lineage>
        <taxon>Bacteria</taxon>
        <taxon>Pseudomonadati</taxon>
        <taxon>Bacteroidota</taxon>
        <taxon>Flavobacteriia</taxon>
        <taxon>Flavobacteriales</taxon>
        <taxon>Flavobacteriaceae</taxon>
        <taxon>Sinomicrobium</taxon>
    </lineage>
</organism>
<sequence length="97" mass="10682">MMKLKVKALPPIRVIAVTLGFIHFRHRCADIFLVFYNCLCIGSPTGLQSRSNVVRGEQGGTLHFAEHIGKFPSVKTTCAHPAALKKHLRIRGFGLGV</sequence>
<reference evidence="1 2" key="1">
    <citation type="submission" date="2018-10" db="EMBL/GenBank/DDBJ databases">
        <title>Sinomicrobium pectinilyticum sp. nov., a pectinase-producing bacterium isolated from alkaline and saline soil, and emended description of the genus Sinomicrobium.</title>
        <authorList>
            <person name="Cheng B."/>
            <person name="Li C."/>
            <person name="Lai Q."/>
            <person name="Du M."/>
            <person name="Shao Z."/>
            <person name="Xu P."/>
            <person name="Yang C."/>
        </authorList>
    </citation>
    <scope>NUCLEOTIDE SEQUENCE [LARGE SCALE GENOMIC DNA]</scope>
    <source>
        <strain evidence="1 2">5DNS001</strain>
    </source>
</reference>
<protein>
    <submittedName>
        <fullName evidence="1">Uncharacterized protein</fullName>
    </submittedName>
</protein>
<proteinExistence type="predicted"/>
<dbReference type="EMBL" id="RJTM01000114">
    <property type="protein sequence ID" value="RNL82370.1"/>
    <property type="molecule type" value="Genomic_DNA"/>
</dbReference>